<dbReference type="Gene3D" id="2.60.40.10">
    <property type="entry name" value="Immunoglobulins"/>
    <property type="match status" value="1"/>
</dbReference>
<keyword evidence="2" id="KW-1185">Reference proteome</keyword>
<reference evidence="1 2" key="1">
    <citation type="submission" date="2017-03" db="EMBL/GenBank/DDBJ databases">
        <title>Genome sequence of Methanobrevibacter thaueri.</title>
        <authorList>
            <person name="Poehlein A."/>
            <person name="Seedorf H."/>
            <person name="Daniel R."/>
        </authorList>
    </citation>
    <scope>NUCLEOTIDE SEQUENCE [LARGE SCALE GENOMIC DNA]</scope>
    <source>
        <strain evidence="1 2">DSM 11995</strain>
    </source>
</reference>
<proteinExistence type="predicted"/>
<sequence length="592" mass="66576">MKRILILFLIFVCCLTTVNASENITNDDLNLADSQDHISIENEKNSSNDFLSVGESADNPVNNTDELWLSFFRIPQSSTANIYLADNEYSYNNKIFDSPKNVTFIGQGPNTILKGISTQAGAGVAPSEKNYAIPYTFVNLTFVGGSNDLSRSCKFINCTIIDSLTFSKDFHDHPDKLNIRHTTQDYYALRTYFYEFDNCIFKDYKGNDSYLTLYQYGCASFNNCNFTNITADSIICYANDVSFERIKSYLLKLGWSESEIERISYDGINFNDCIFKDTTYTAVTDSYTAVKRSIVNCSNIKSEYYGVFTTDSLHQYYSLPIPINTTLTIRTADIVYGEPFIISAVFNNPICDDVIVVINKNKYTINVIGGEGLLKVSDELDAGFWNIQADSIYNNFNYTSNFTVKKINTKLSVPTVSSVYNDAKYLTVTLKDYRNNALNNALVSVKIDSNIHNIKTVNGQARILINDLIPKNYKVVVTYNGDANHFESSSNSNIVISKATPKLTAKKATFKTKKKTKKYSIILKDNKNKALSKVKVTLKVKGKTYKATTNTKGKATFKITKLNKKGTFTAKISFKGNAYYKSCGKTIKIKIK</sequence>
<accession>A0A315Y7E9</accession>
<dbReference type="InterPro" id="IPR013783">
    <property type="entry name" value="Ig-like_fold"/>
</dbReference>
<gene>
    <name evidence="1" type="ORF">MBBTH_17540</name>
</gene>
<dbReference type="Proteomes" id="UP000251717">
    <property type="component" value="Unassembled WGS sequence"/>
</dbReference>
<name>A0A315Y7E9_9EURY</name>
<evidence type="ECO:0008006" key="3">
    <source>
        <dbReference type="Google" id="ProtNLM"/>
    </source>
</evidence>
<dbReference type="EMBL" id="MZGS01000027">
    <property type="protein sequence ID" value="PWB85490.1"/>
    <property type="molecule type" value="Genomic_DNA"/>
</dbReference>
<dbReference type="AlphaFoldDB" id="A0A315Y7E9"/>
<comment type="caution">
    <text evidence="1">The sequence shown here is derived from an EMBL/GenBank/DDBJ whole genome shotgun (WGS) entry which is preliminary data.</text>
</comment>
<protein>
    <recommendedName>
        <fullName evidence="3">Bacterial Ig-like domain (Group 1)</fullName>
    </recommendedName>
</protein>
<evidence type="ECO:0000313" key="1">
    <source>
        <dbReference type="EMBL" id="PWB85490.1"/>
    </source>
</evidence>
<organism evidence="1 2">
    <name type="scientific">Methanobrevibacter thaueri</name>
    <dbReference type="NCBI Taxonomy" id="190975"/>
    <lineage>
        <taxon>Archaea</taxon>
        <taxon>Methanobacteriati</taxon>
        <taxon>Methanobacteriota</taxon>
        <taxon>Methanomada group</taxon>
        <taxon>Methanobacteria</taxon>
        <taxon>Methanobacteriales</taxon>
        <taxon>Methanobacteriaceae</taxon>
        <taxon>Methanobrevibacter</taxon>
    </lineage>
</organism>
<evidence type="ECO:0000313" key="2">
    <source>
        <dbReference type="Proteomes" id="UP000251717"/>
    </source>
</evidence>